<evidence type="ECO:0000313" key="2">
    <source>
        <dbReference type="EMBL" id="CAF3717274.1"/>
    </source>
</evidence>
<evidence type="ECO:0000313" key="1">
    <source>
        <dbReference type="EMBL" id="CAF0942298.1"/>
    </source>
</evidence>
<sequence length="99" mass="11432">MDTDEIRRSNELQLLLNEQLRKLKASEEDDNQCILHAVEELNKAFENDSAAIVKHIQLLNWPLTYKRLLLQESKTDISTDKAAKFFLNPKTNVSSTFAK</sequence>
<gene>
    <name evidence="1" type="ORF">OVA965_LOCUS11700</name>
    <name evidence="2" type="ORF">TMI583_LOCUS11704</name>
</gene>
<dbReference type="Proteomes" id="UP000682733">
    <property type="component" value="Unassembled WGS sequence"/>
</dbReference>
<accession>A0A8S2DLM4</accession>
<organism evidence="1 3">
    <name type="scientific">Didymodactylos carnosus</name>
    <dbReference type="NCBI Taxonomy" id="1234261"/>
    <lineage>
        <taxon>Eukaryota</taxon>
        <taxon>Metazoa</taxon>
        <taxon>Spiralia</taxon>
        <taxon>Gnathifera</taxon>
        <taxon>Rotifera</taxon>
        <taxon>Eurotatoria</taxon>
        <taxon>Bdelloidea</taxon>
        <taxon>Philodinida</taxon>
        <taxon>Philodinidae</taxon>
        <taxon>Didymodactylos</taxon>
    </lineage>
</organism>
<name>A0A8S2DLM4_9BILA</name>
<reference evidence="1" key="1">
    <citation type="submission" date="2021-02" db="EMBL/GenBank/DDBJ databases">
        <authorList>
            <person name="Nowell W R."/>
        </authorList>
    </citation>
    <scope>NUCLEOTIDE SEQUENCE</scope>
</reference>
<comment type="caution">
    <text evidence="1">The sequence shown here is derived from an EMBL/GenBank/DDBJ whole genome shotgun (WGS) entry which is preliminary data.</text>
</comment>
<dbReference type="EMBL" id="CAJOBA010004585">
    <property type="protein sequence ID" value="CAF3717274.1"/>
    <property type="molecule type" value="Genomic_DNA"/>
</dbReference>
<protein>
    <submittedName>
        <fullName evidence="1">Uncharacterized protein</fullName>
    </submittedName>
</protein>
<feature type="non-terminal residue" evidence="1">
    <location>
        <position position="1"/>
    </location>
</feature>
<dbReference type="EMBL" id="CAJNOK010004580">
    <property type="protein sequence ID" value="CAF0942298.1"/>
    <property type="molecule type" value="Genomic_DNA"/>
</dbReference>
<dbReference type="Proteomes" id="UP000677228">
    <property type="component" value="Unassembled WGS sequence"/>
</dbReference>
<evidence type="ECO:0000313" key="3">
    <source>
        <dbReference type="Proteomes" id="UP000677228"/>
    </source>
</evidence>
<proteinExistence type="predicted"/>
<dbReference type="AlphaFoldDB" id="A0A8S2DLM4"/>